<dbReference type="EMBL" id="HG966617">
    <property type="protein sequence ID" value="CDO59083.1"/>
    <property type="molecule type" value="Genomic_DNA"/>
</dbReference>
<dbReference type="HOGENOM" id="CLU_3286621_0_0_5"/>
<dbReference type="Proteomes" id="UP000032160">
    <property type="component" value="Chromosome I"/>
</dbReference>
<reference evidence="1 2" key="1">
    <citation type="journal article" date="2014" name="Front. Genet.">
        <title>Genome and metabolic network of "Candidatus Phaeomarinobacter ectocarpi" Ec32, a new candidate genus of Alphaproteobacteria frequently associated with brown algae.</title>
        <authorList>
            <person name="Dittami S.M."/>
            <person name="Barbeyron T."/>
            <person name="Boyen C."/>
            <person name="Cambefort J."/>
            <person name="Collet G."/>
            <person name="Delage L."/>
            <person name="Gobet A."/>
            <person name="Groisillier A."/>
            <person name="Leblanc C."/>
            <person name="Michel G."/>
            <person name="Scornet D."/>
            <person name="Siegel A."/>
            <person name="Tapia J.E."/>
            <person name="Tonon T."/>
        </authorList>
    </citation>
    <scope>NUCLEOTIDE SEQUENCE [LARGE SCALE GENOMIC DNA]</scope>
    <source>
        <strain evidence="1 2">Ec32</strain>
    </source>
</reference>
<organism evidence="1 2">
    <name type="scientific">Candidatus Phaeomarinibacter ectocarpi</name>
    <dbReference type="NCBI Taxonomy" id="1458461"/>
    <lineage>
        <taxon>Bacteria</taxon>
        <taxon>Pseudomonadati</taxon>
        <taxon>Pseudomonadota</taxon>
        <taxon>Alphaproteobacteria</taxon>
        <taxon>Hyphomicrobiales</taxon>
        <taxon>Parvibaculaceae</taxon>
        <taxon>Candidatus Phaeomarinibacter</taxon>
    </lineage>
</organism>
<sequence length="40" mass="4407">MAKPEIALLSKTVKRTLDDIHILETGRDLQRAIGAAAVYQ</sequence>
<dbReference type="KEGG" id="pect:BN1012_Phect869"/>
<evidence type="ECO:0000313" key="1">
    <source>
        <dbReference type="EMBL" id="CDO59083.1"/>
    </source>
</evidence>
<protein>
    <submittedName>
        <fullName evidence="1">Uncharacterized protein</fullName>
    </submittedName>
</protein>
<evidence type="ECO:0000313" key="2">
    <source>
        <dbReference type="Proteomes" id="UP000032160"/>
    </source>
</evidence>
<name>X5M7G0_9HYPH</name>
<accession>X5M7G0</accession>
<keyword evidence="2" id="KW-1185">Reference proteome</keyword>
<dbReference type="AlphaFoldDB" id="X5M7G0"/>
<gene>
    <name evidence="1" type="ORF">BN1012_Phect869</name>
</gene>
<proteinExistence type="predicted"/>